<evidence type="ECO:0000259" key="4">
    <source>
        <dbReference type="PROSITE" id="PS51186"/>
    </source>
</evidence>
<keyword evidence="2" id="KW-0012">Acyltransferase</keyword>
<dbReference type="SUPFAM" id="SSF55729">
    <property type="entry name" value="Acyl-CoA N-acyltransferases (Nat)"/>
    <property type="match status" value="1"/>
</dbReference>
<dbReference type="InterPro" id="IPR051531">
    <property type="entry name" value="N-acetyltransferase"/>
</dbReference>
<dbReference type="PANTHER" id="PTHR43792:SF8">
    <property type="entry name" value="[RIBOSOMAL PROTEIN US5]-ALANINE N-ACETYLTRANSFERASE"/>
    <property type="match status" value="1"/>
</dbReference>
<gene>
    <name evidence="5" type="ORF">SAMN05421789_110117</name>
</gene>
<dbReference type="Pfam" id="PF13302">
    <property type="entry name" value="Acetyltransf_3"/>
    <property type="match status" value="1"/>
</dbReference>
<reference evidence="6" key="1">
    <citation type="submission" date="2017-01" db="EMBL/GenBank/DDBJ databases">
        <authorList>
            <person name="Varghese N."/>
            <person name="Submissions S."/>
        </authorList>
    </citation>
    <scope>NUCLEOTIDE SEQUENCE [LARGE SCALE GENOMIC DNA]</scope>
    <source>
        <strain evidence="6">DSM 23145</strain>
    </source>
</reference>
<comment type="similarity">
    <text evidence="3">Belongs to the acetyltransferase family. RimJ subfamily.</text>
</comment>
<organism evidence="5 6">
    <name type="scientific">Kaistella chaponensis</name>
    <dbReference type="NCBI Taxonomy" id="713588"/>
    <lineage>
        <taxon>Bacteria</taxon>
        <taxon>Pseudomonadati</taxon>
        <taxon>Bacteroidota</taxon>
        <taxon>Flavobacteriia</taxon>
        <taxon>Flavobacteriales</taxon>
        <taxon>Weeksellaceae</taxon>
        <taxon>Chryseobacterium group</taxon>
        <taxon>Kaistella</taxon>
    </lineage>
</organism>
<dbReference type="PANTHER" id="PTHR43792">
    <property type="entry name" value="GNAT FAMILY, PUTATIVE (AFU_ORTHOLOGUE AFUA_3G00765)-RELATED-RELATED"/>
    <property type="match status" value="1"/>
</dbReference>
<dbReference type="InterPro" id="IPR000182">
    <property type="entry name" value="GNAT_dom"/>
</dbReference>
<dbReference type="InterPro" id="IPR016181">
    <property type="entry name" value="Acyl_CoA_acyltransferase"/>
</dbReference>
<dbReference type="Gene3D" id="3.40.630.30">
    <property type="match status" value="1"/>
</dbReference>
<evidence type="ECO:0000256" key="3">
    <source>
        <dbReference type="ARBA" id="ARBA00038502"/>
    </source>
</evidence>
<dbReference type="EMBL" id="FTOI01000010">
    <property type="protein sequence ID" value="SIS90779.1"/>
    <property type="molecule type" value="Genomic_DNA"/>
</dbReference>
<protein>
    <submittedName>
        <fullName evidence="5">Ribosomal-protein-alanine N-acetyltransferase</fullName>
    </submittedName>
</protein>
<dbReference type="GO" id="GO:0016747">
    <property type="term" value="F:acyltransferase activity, transferring groups other than amino-acyl groups"/>
    <property type="evidence" value="ECO:0007669"/>
    <property type="project" value="InterPro"/>
</dbReference>
<sequence>MVGTCGYYRGFEQGAGELGCVLLSQYCGQGLMNSALELAITFGLQTMNLKRIWAATTPQNKKAIQLLERLGLKKTRDTEDGEVEFDLVIT</sequence>
<evidence type="ECO:0000256" key="1">
    <source>
        <dbReference type="ARBA" id="ARBA00022679"/>
    </source>
</evidence>
<proteinExistence type="inferred from homology"/>
<dbReference type="AlphaFoldDB" id="A0A1N7MY22"/>
<dbReference type="STRING" id="713588.SAMN05421789_110117"/>
<accession>A0A1N7MY22</accession>
<feature type="domain" description="N-acetyltransferase" evidence="4">
    <location>
        <begin position="1"/>
        <end position="90"/>
    </location>
</feature>
<dbReference type="PROSITE" id="PS51186">
    <property type="entry name" value="GNAT"/>
    <property type="match status" value="1"/>
</dbReference>
<evidence type="ECO:0000313" key="6">
    <source>
        <dbReference type="Proteomes" id="UP000185839"/>
    </source>
</evidence>
<evidence type="ECO:0000313" key="5">
    <source>
        <dbReference type="EMBL" id="SIS90779.1"/>
    </source>
</evidence>
<dbReference type="Proteomes" id="UP000185839">
    <property type="component" value="Unassembled WGS sequence"/>
</dbReference>
<name>A0A1N7MY22_9FLAO</name>
<evidence type="ECO:0000256" key="2">
    <source>
        <dbReference type="ARBA" id="ARBA00023315"/>
    </source>
</evidence>
<keyword evidence="6" id="KW-1185">Reference proteome</keyword>
<keyword evidence="1 5" id="KW-0808">Transferase</keyword>